<accession>A0A2I1G2Q2</accession>
<name>A0A2I1G2Q2_9GLOM</name>
<organism evidence="1 2">
    <name type="scientific">Rhizophagus irregularis</name>
    <dbReference type="NCBI Taxonomy" id="588596"/>
    <lineage>
        <taxon>Eukaryota</taxon>
        <taxon>Fungi</taxon>
        <taxon>Fungi incertae sedis</taxon>
        <taxon>Mucoromycota</taxon>
        <taxon>Glomeromycotina</taxon>
        <taxon>Glomeromycetes</taxon>
        <taxon>Glomerales</taxon>
        <taxon>Glomeraceae</taxon>
        <taxon>Rhizophagus</taxon>
    </lineage>
</organism>
<gene>
    <name evidence="1" type="ORF">RhiirA4_454384</name>
</gene>
<evidence type="ECO:0000313" key="2">
    <source>
        <dbReference type="Proteomes" id="UP000234323"/>
    </source>
</evidence>
<dbReference type="OrthoDB" id="2429916at2759"/>
<sequence length="80" mass="9405">MHLRLEVLVESSKSHHNANINPFTNQVLTLKRADGLACLWEDHKEVFTYEQTEPPNFDDITEFHVHDYKLVRTVRSITEV</sequence>
<dbReference type="VEuPathDB" id="FungiDB:FUN_013676"/>
<dbReference type="Proteomes" id="UP000234323">
    <property type="component" value="Unassembled WGS sequence"/>
</dbReference>
<dbReference type="AlphaFoldDB" id="A0A2I1G2Q2"/>
<protein>
    <submittedName>
        <fullName evidence="1">Uncharacterized protein</fullName>
    </submittedName>
</protein>
<evidence type="ECO:0000313" key="1">
    <source>
        <dbReference type="EMBL" id="PKY40912.1"/>
    </source>
</evidence>
<dbReference type="VEuPathDB" id="FungiDB:RhiirA1_162968"/>
<dbReference type="EMBL" id="LLXI01000122">
    <property type="protein sequence ID" value="PKY40912.1"/>
    <property type="molecule type" value="Genomic_DNA"/>
</dbReference>
<keyword evidence="2" id="KW-1185">Reference proteome</keyword>
<comment type="caution">
    <text evidence="1">The sequence shown here is derived from an EMBL/GenBank/DDBJ whole genome shotgun (WGS) entry which is preliminary data.</text>
</comment>
<proteinExistence type="predicted"/>
<reference evidence="1 2" key="1">
    <citation type="submission" date="2015-10" db="EMBL/GenBank/DDBJ databases">
        <title>Genome analyses suggest a sexual origin of heterokaryosis in a supposedly ancient asexual fungus.</title>
        <authorList>
            <person name="Ropars J."/>
            <person name="Sedzielewska K."/>
            <person name="Noel J."/>
            <person name="Charron P."/>
            <person name="Farinelli L."/>
            <person name="Marton T."/>
            <person name="Kruger M."/>
            <person name="Pelin A."/>
            <person name="Brachmann A."/>
            <person name="Corradi N."/>
        </authorList>
    </citation>
    <scope>NUCLEOTIDE SEQUENCE [LARGE SCALE GENOMIC DNA]</scope>
    <source>
        <strain evidence="1 2">A4</strain>
    </source>
</reference>